<dbReference type="EMBL" id="JAUYVI010000007">
    <property type="protein sequence ID" value="MDQ7250722.1"/>
    <property type="molecule type" value="Genomic_DNA"/>
</dbReference>
<evidence type="ECO:0000313" key="1">
    <source>
        <dbReference type="EMBL" id="MDQ7250722.1"/>
    </source>
</evidence>
<sequence length="135" mass="14765">MRLPPRWGARYRRRGKPVNFLDRPLAAPILAAMADDAPGFDFLRYCRPGMVLQTRDRRDARITAVAPETGLISGTVQMLGPCAWHADGRFHQAPADAAGPWDLMPPAEHRPAVAHRRESLAAALQSEAGNPGCCD</sequence>
<accession>A0ABU0YU64</accession>
<proteinExistence type="predicted"/>
<dbReference type="Proteomes" id="UP001230156">
    <property type="component" value="Unassembled WGS sequence"/>
</dbReference>
<organism evidence="1 2">
    <name type="scientific">Dongia sedimenti</name>
    <dbReference type="NCBI Taxonomy" id="3064282"/>
    <lineage>
        <taxon>Bacteria</taxon>
        <taxon>Pseudomonadati</taxon>
        <taxon>Pseudomonadota</taxon>
        <taxon>Alphaproteobacteria</taxon>
        <taxon>Rhodospirillales</taxon>
        <taxon>Dongiaceae</taxon>
        <taxon>Dongia</taxon>
    </lineage>
</organism>
<dbReference type="RefSeq" id="WP_379960376.1">
    <property type="nucleotide sequence ID" value="NZ_JAUYVI010000007.1"/>
</dbReference>
<protein>
    <submittedName>
        <fullName evidence="1">Uncharacterized protein</fullName>
    </submittedName>
</protein>
<reference evidence="2" key="1">
    <citation type="submission" date="2023-08" db="EMBL/GenBank/DDBJ databases">
        <title>Rhodospirillaceae gen. nov., a novel taxon isolated from the Yangtze River Yuezi River estuary sludge.</title>
        <authorList>
            <person name="Ruan L."/>
        </authorList>
    </citation>
    <scope>NUCLEOTIDE SEQUENCE [LARGE SCALE GENOMIC DNA]</scope>
    <source>
        <strain evidence="2">R-7</strain>
    </source>
</reference>
<evidence type="ECO:0000313" key="2">
    <source>
        <dbReference type="Proteomes" id="UP001230156"/>
    </source>
</evidence>
<name>A0ABU0YU64_9PROT</name>
<comment type="caution">
    <text evidence="1">The sequence shown here is derived from an EMBL/GenBank/DDBJ whole genome shotgun (WGS) entry which is preliminary data.</text>
</comment>
<gene>
    <name evidence="1" type="ORF">Q8A70_23745</name>
</gene>
<keyword evidence="2" id="KW-1185">Reference proteome</keyword>